<gene>
    <name evidence="3" type="ORF">D0Z07_4717</name>
</gene>
<dbReference type="PANTHER" id="PTHR11941">
    <property type="entry name" value="ENOYL-COA HYDRATASE-RELATED"/>
    <property type="match status" value="1"/>
</dbReference>
<dbReference type="SUPFAM" id="SSF52096">
    <property type="entry name" value="ClpP/crotonase"/>
    <property type="match status" value="1"/>
</dbReference>
<dbReference type="InterPro" id="IPR029045">
    <property type="entry name" value="ClpP/crotonase-like_dom_sf"/>
</dbReference>
<evidence type="ECO:0000313" key="3">
    <source>
        <dbReference type="EMBL" id="KAG0648987.1"/>
    </source>
</evidence>
<keyword evidence="4" id="KW-1185">Reference proteome</keyword>
<dbReference type="GO" id="GO:0005739">
    <property type="term" value="C:mitochondrion"/>
    <property type="evidence" value="ECO:0007669"/>
    <property type="project" value="TreeGrafter"/>
</dbReference>
<dbReference type="GO" id="GO:0003824">
    <property type="term" value="F:catalytic activity"/>
    <property type="evidence" value="ECO:0007669"/>
    <property type="project" value="InterPro"/>
</dbReference>
<evidence type="ECO:0000256" key="2">
    <source>
        <dbReference type="RuleBase" id="RU003707"/>
    </source>
</evidence>
<dbReference type="OrthoDB" id="2139957at2759"/>
<dbReference type="InterPro" id="IPR001753">
    <property type="entry name" value="Enoyl-CoA_hydra/iso"/>
</dbReference>
<name>A0A9P7AX49_9HELO</name>
<dbReference type="CDD" id="cd06558">
    <property type="entry name" value="crotonase-like"/>
    <property type="match status" value="1"/>
</dbReference>
<comment type="similarity">
    <text evidence="1 2">Belongs to the enoyl-CoA hydratase/isomerase family.</text>
</comment>
<dbReference type="GO" id="GO:0006635">
    <property type="term" value="P:fatty acid beta-oxidation"/>
    <property type="evidence" value="ECO:0007669"/>
    <property type="project" value="TreeGrafter"/>
</dbReference>
<sequence>MAMDGLEPELSIGILTGSGRAFCTSADMRQWVTSSEQEQGMLPADGFCGISQRHGKKPILAAVNGLAVGGGMEVLINCDMVIASPSAVLSLPDVKVGLSLLGGTLPLLVRKIGRSRASDMVFTGRNIRADEALRWGLVDRIVEDPMNEAVEIAKTIAGNSPDAVFVSREGIFMGLTEGDVFEKGREWKKKYWPALRDGKNVGEGISAFLERRKPNWDRDWDKSKL</sequence>
<dbReference type="Proteomes" id="UP000785200">
    <property type="component" value="Unassembled WGS sequence"/>
</dbReference>
<protein>
    <submittedName>
        <fullName evidence="3">Mevalonyl-coenzyme A Hydratase sidH</fullName>
    </submittedName>
</protein>
<accession>A0A9P7AX49</accession>
<dbReference type="AlphaFoldDB" id="A0A9P7AX49"/>
<dbReference type="InterPro" id="IPR018376">
    <property type="entry name" value="Enoyl-CoA_hyd/isom_CS"/>
</dbReference>
<dbReference type="PROSITE" id="PS00166">
    <property type="entry name" value="ENOYL_COA_HYDRATASE"/>
    <property type="match status" value="1"/>
</dbReference>
<dbReference type="Gene3D" id="3.90.226.10">
    <property type="entry name" value="2-enoyl-CoA Hydratase, Chain A, domain 1"/>
    <property type="match status" value="1"/>
</dbReference>
<comment type="caution">
    <text evidence="3">The sequence shown here is derived from an EMBL/GenBank/DDBJ whole genome shotgun (WGS) entry which is preliminary data.</text>
</comment>
<dbReference type="Pfam" id="PF00378">
    <property type="entry name" value="ECH_1"/>
    <property type="match status" value="1"/>
</dbReference>
<organism evidence="3 4">
    <name type="scientific">Hyphodiscus hymeniophilus</name>
    <dbReference type="NCBI Taxonomy" id="353542"/>
    <lineage>
        <taxon>Eukaryota</taxon>
        <taxon>Fungi</taxon>
        <taxon>Dikarya</taxon>
        <taxon>Ascomycota</taxon>
        <taxon>Pezizomycotina</taxon>
        <taxon>Leotiomycetes</taxon>
        <taxon>Helotiales</taxon>
        <taxon>Hyphodiscaceae</taxon>
        <taxon>Hyphodiscus</taxon>
    </lineage>
</organism>
<evidence type="ECO:0000313" key="4">
    <source>
        <dbReference type="Proteomes" id="UP000785200"/>
    </source>
</evidence>
<evidence type="ECO:0000256" key="1">
    <source>
        <dbReference type="ARBA" id="ARBA00005254"/>
    </source>
</evidence>
<reference evidence="3" key="1">
    <citation type="submission" date="2019-07" db="EMBL/GenBank/DDBJ databases">
        <title>Hyphodiscus hymeniophilus genome sequencing and assembly.</title>
        <authorList>
            <person name="Kramer G."/>
            <person name="Nodwell J."/>
        </authorList>
    </citation>
    <scope>NUCLEOTIDE SEQUENCE</scope>
    <source>
        <strain evidence="3">ATCC 34498</strain>
    </source>
</reference>
<dbReference type="PANTHER" id="PTHR11941:SF158">
    <property type="entry name" value="ENOYL-COA HYDRATASE (AFU_ORTHOLOGUE AFUA_2G10650)"/>
    <property type="match status" value="1"/>
</dbReference>
<proteinExistence type="inferred from homology"/>
<dbReference type="EMBL" id="VNKQ01000009">
    <property type="protein sequence ID" value="KAG0648987.1"/>
    <property type="molecule type" value="Genomic_DNA"/>
</dbReference>